<dbReference type="GO" id="GO:0031623">
    <property type="term" value="P:receptor internalization"/>
    <property type="evidence" value="ECO:0000318"/>
    <property type="project" value="GO_Central"/>
</dbReference>
<keyword evidence="14" id="KW-0832">Ubl conjugation</keyword>
<keyword evidence="9" id="KW-1017">Isopeptide bond</keyword>
<feature type="domain" description="WW" evidence="22">
    <location>
        <begin position="611"/>
        <end position="644"/>
    </location>
</feature>
<dbReference type="Pfam" id="PF00397">
    <property type="entry name" value="WW"/>
    <property type="match status" value="4"/>
</dbReference>
<evidence type="ECO:0000256" key="17">
    <source>
        <dbReference type="ARBA" id="ARBA00023242"/>
    </source>
</evidence>
<evidence type="ECO:0000259" key="22">
    <source>
        <dbReference type="PROSITE" id="PS50020"/>
    </source>
</evidence>
<feature type="region of interest" description="Disordered" evidence="21">
    <location>
        <begin position="762"/>
        <end position="781"/>
    </location>
</feature>
<dbReference type="OrthoDB" id="423283at2759"/>
<dbReference type="InterPro" id="IPR000569">
    <property type="entry name" value="HECT_dom"/>
</dbReference>
<dbReference type="GO" id="GO:0005886">
    <property type="term" value="C:plasma membrane"/>
    <property type="evidence" value="ECO:0007669"/>
    <property type="project" value="UniProtKB-SubCell"/>
</dbReference>
<evidence type="ECO:0000256" key="11">
    <source>
        <dbReference type="ARBA" id="ARBA00022679"/>
    </source>
</evidence>
<evidence type="ECO:0000256" key="21">
    <source>
        <dbReference type="SAM" id="MobiDB-lite"/>
    </source>
</evidence>
<comment type="catalytic activity">
    <reaction evidence="1">
        <text>S-ubiquitinyl-[E2 ubiquitin-conjugating enzyme]-L-cysteine + [acceptor protein]-L-lysine = [E2 ubiquitin-conjugating enzyme]-L-cysteine + N(6)-ubiquitinyl-[acceptor protein]-L-lysine.</text>
        <dbReference type="EC" id="2.3.2.26"/>
    </reaction>
</comment>
<dbReference type="SUPFAM" id="SSF56204">
    <property type="entry name" value="Hect, E3 ligase catalytic domain"/>
    <property type="match status" value="1"/>
</dbReference>
<evidence type="ECO:0000259" key="23">
    <source>
        <dbReference type="PROSITE" id="PS50237"/>
    </source>
</evidence>
<evidence type="ECO:0000256" key="18">
    <source>
        <dbReference type="ARBA" id="ARBA00067577"/>
    </source>
</evidence>
<feature type="compositionally biased region" description="Basic residues" evidence="21">
    <location>
        <begin position="1"/>
        <end position="11"/>
    </location>
</feature>
<dbReference type="GeneID" id="108712929"/>
<evidence type="ECO:0000256" key="2">
    <source>
        <dbReference type="ARBA" id="ARBA00004123"/>
    </source>
</evidence>
<dbReference type="GO" id="GO:0050807">
    <property type="term" value="P:regulation of synapse organization"/>
    <property type="evidence" value="ECO:0000318"/>
    <property type="project" value="GO_Central"/>
</dbReference>
<accession>A0A8J1MTA9</accession>
<evidence type="ECO:0000256" key="6">
    <source>
        <dbReference type="ARBA" id="ARBA00012485"/>
    </source>
</evidence>
<dbReference type="InterPro" id="IPR036020">
    <property type="entry name" value="WW_dom_sf"/>
</dbReference>
<dbReference type="PROSITE" id="PS50237">
    <property type="entry name" value="HECT"/>
    <property type="match status" value="1"/>
</dbReference>
<dbReference type="SMART" id="SM00119">
    <property type="entry name" value="HECTc"/>
    <property type="match status" value="1"/>
</dbReference>
<reference evidence="24" key="1">
    <citation type="submission" date="2024-06" db="UniProtKB">
        <authorList>
            <consortium name="RefSeq"/>
        </authorList>
    </citation>
    <scope>NUCLEOTIDE SEQUENCE [LARGE SCALE GENOMIC DNA]</scope>
    <source>
        <strain evidence="24">J_2021</strain>
    </source>
</reference>
<dbReference type="InterPro" id="IPR001202">
    <property type="entry name" value="WW_dom"/>
</dbReference>
<keyword evidence="7" id="KW-1003">Cell membrane</keyword>
<dbReference type="GO" id="GO:0006955">
    <property type="term" value="P:immune response"/>
    <property type="evidence" value="ECO:0007669"/>
    <property type="project" value="UniProtKB-ARBA"/>
</dbReference>
<dbReference type="Gene3D" id="2.20.70.10">
    <property type="match status" value="3"/>
</dbReference>
<dbReference type="GO" id="GO:0006511">
    <property type="term" value="P:ubiquitin-dependent protein catabolic process"/>
    <property type="evidence" value="ECO:0000318"/>
    <property type="project" value="GO_Central"/>
</dbReference>
<dbReference type="FunFam" id="2.20.70.10:FF:000099">
    <property type="entry name" value="E3 ubiquitin-protein ligase NEDD4"/>
    <property type="match status" value="1"/>
</dbReference>
<dbReference type="GO" id="GO:0042176">
    <property type="term" value="P:regulation of protein catabolic process"/>
    <property type="evidence" value="ECO:0007669"/>
    <property type="project" value="UniProtKB-ARBA"/>
</dbReference>
<evidence type="ECO:0000256" key="8">
    <source>
        <dbReference type="ARBA" id="ARBA00022490"/>
    </source>
</evidence>
<dbReference type="Gene3D" id="3.30.2410.10">
    <property type="entry name" value="Hect, E3 ligase catalytic domain"/>
    <property type="match status" value="1"/>
</dbReference>
<feature type="compositionally biased region" description="Polar residues" evidence="21">
    <location>
        <begin position="12"/>
        <end position="23"/>
    </location>
</feature>
<evidence type="ECO:0000313" key="25">
    <source>
        <dbReference type="RefSeq" id="XP_041444245.1"/>
    </source>
</evidence>
<dbReference type="CDD" id="cd00201">
    <property type="entry name" value="WW"/>
    <property type="match status" value="4"/>
</dbReference>
<keyword evidence="13 20" id="KW-0833">Ubl conjugation pathway</keyword>
<keyword evidence="10" id="KW-0597">Phosphoprotein</keyword>
<gene>
    <name evidence="25" type="primary">nedd4.S</name>
</gene>
<proteinExistence type="predicted"/>
<dbReference type="GO" id="GO:0032801">
    <property type="term" value="P:receptor catabolic process"/>
    <property type="evidence" value="ECO:0000318"/>
    <property type="project" value="GO_Central"/>
</dbReference>
<dbReference type="GO" id="GO:0023051">
    <property type="term" value="P:regulation of signaling"/>
    <property type="evidence" value="ECO:0007669"/>
    <property type="project" value="UniProtKB-ARBA"/>
</dbReference>
<evidence type="ECO:0000256" key="10">
    <source>
        <dbReference type="ARBA" id="ARBA00022553"/>
    </source>
</evidence>
<dbReference type="FunFam" id="3.30.2160.10:FF:000001">
    <property type="entry name" value="E3 ubiquitin-protein ligase NEDD4-like"/>
    <property type="match status" value="1"/>
</dbReference>
<organism evidence="24 25">
    <name type="scientific">Xenopus laevis</name>
    <name type="common">African clawed frog</name>
    <dbReference type="NCBI Taxonomy" id="8355"/>
    <lineage>
        <taxon>Eukaryota</taxon>
        <taxon>Metazoa</taxon>
        <taxon>Chordata</taxon>
        <taxon>Craniata</taxon>
        <taxon>Vertebrata</taxon>
        <taxon>Euteleostomi</taxon>
        <taxon>Amphibia</taxon>
        <taxon>Batrachia</taxon>
        <taxon>Anura</taxon>
        <taxon>Pipoidea</taxon>
        <taxon>Pipidae</taxon>
        <taxon>Xenopodinae</taxon>
        <taxon>Xenopus</taxon>
        <taxon>Xenopus</taxon>
    </lineage>
</organism>
<sequence>MAQRLRLHFATRRSNTDPLSESSGHGLDSNIHMCFKRLSPTTSPGVIQMRLSPRQTLQNSFAPEIIPIHRGHSVSSPCKKSSSVQISLQPSRNSRCHQSGNTMPAMEDICVVNAYKDGINSSFTTSNNYNCQPAINDNCISTGTSTENGSSFSISASDNGPYSSNSSDYGSCASTASDAGSCANSILSDSSSCTYSLSDSNYLNALPNGNALFMNPEEISEFLRSKLEEPLPINKCNFHFDLDYTEKEEVKLPARKKTKIPLRRCSSLVIFPRSPSDTPPTSPTSLVPPTSRGFYQTSYQLMLSSNDFTQKEEQVASKGSLLTAVNGVRLSKNTCNVGEVRDIKPLYLNDKEDGLVPQSLETVKAGKDGPSFASDSSDFVQIPLPNICNSVAEHTKLHKDKPQLNIDSQHCRLLRSTSAYSPSKKTVECQMGRRSEQGYKNIHKCQLTHVFQRSVSEGPPQKRSSASSHKCKYPKSGSSYLHIQFAPGNKSRVSSYKKQHLRSPTIELPCKPSVKLLKTRDDFLGQVDVPLHLLPTENPRLERPYTFKDFILHPKSHKSRVKGNLRLKMTYLPKNNGSEDDAEQAEEMEPGWVILDQPDASCQPQQQQEISPLPQGWEERQDILGRTYYVSHQYRRTQWQRPTMQEDTAANESRNVQLEEQHHHAFTTRRQICEATEATESRDFPEGWEIITEDETTVYSNQNAQQRSATNSDAQAQITEELSIRLNISGNMPHSRQNSSTVHSNRRESLQSYTSEELPTLPVLLPTSSGLPPGWEEKQDDKGRSYYIDHNSRTTTWEKPIVQGPMETSQPSSIHNVPAILQLQRTTSESAQLSKTEQGFLPKGWEVRHAPSGKPFYINHVTKTTTWEDPRLKIPVQLRPKPPIDLSDLGPLPPGWEERSHTDGRVFYIDHSTKQTQWEDPRLQTVAITGPAVPYSRDYKRKYEYFRKKLKKQLDIPNRFEMKLRRTSILEDSYRRIIAVKRPEFLKARLWIEFDNEKGLDYGGVAREWFFLISKEMFNPYYGLFEYSATDNYTLQINSNSGLCNEDHLSYFKFIGRVAGMAVYHGKLLDAFFIRPFYKMMLQKPIILYDMESVDSEYYNSLQWILENDPTDLDLCFTVDEELFGQTHQHELKAEGSQILVTNENKKEYIHLVIQWRFMNRVQKQMAAFKEGFFELIPQDLIKIFDENELELLMCGLGDVDVNNWREHSKYKNGYTQGHQVIQWFWKAVLMMDAEKRIRLLQFVTGTSRVPMNGFAELYGSNGPQLFTVEKWGTPEKLPRAHTCFNRLDLPPYESFEDLWDKLHIAIENAQGFDGVD</sequence>
<feature type="domain" description="HECT" evidence="23">
    <location>
        <begin position="982"/>
        <end position="1316"/>
    </location>
</feature>
<keyword evidence="17" id="KW-0539">Nucleus</keyword>
<evidence type="ECO:0000256" key="14">
    <source>
        <dbReference type="ARBA" id="ARBA00022843"/>
    </source>
</evidence>
<dbReference type="InterPro" id="IPR035983">
    <property type="entry name" value="Hect_E3_ubiquitin_ligase"/>
</dbReference>
<evidence type="ECO:0000256" key="19">
    <source>
        <dbReference type="ARBA" id="ARBA00082195"/>
    </source>
</evidence>
<evidence type="ECO:0000256" key="15">
    <source>
        <dbReference type="ARBA" id="ARBA00022902"/>
    </source>
</evidence>
<reference evidence="25" key="2">
    <citation type="submission" date="2025-08" db="UniProtKB">
        <authorList>
            <consortium name="RefSeq"/>
        </authorList>
    </citation>
    <scope>IDENTIFICATION</scope>
    <source>
        <strain evidence="25">J_2021</strain>
        <tissue evidence="25">Erythrocytes</tissue>
    </source>
</reference>
<evidence type="ECO:0000256" key="12">
    <source>
        <dbReference type="ARBA" id="ARBA00022737"/>
    </source>
</evidence>
<evidence type="ECO:0000256" key="13">
    <source>
        <dbReference type="ARBA" id="ARBA00022786"/>
    </source>
</evidence>
<dbReference type="SUPFAM" id="SSF51045">
    <property type="entry name" value="WW domain"/>
    <property type="match status" value="4"/>
</dbReference>
<dbReference type="FunFam" id="2.20.70.10:FF:000096">
    <property type="entry name" value="E3 ubiquitin-protein ligase NEDD4 isoform X4"/>
    <property type="match status" value="1"/>
</dbReference>
<dbReference type="GO" id="GO:0007528">
    <property type="term" value="P:neuromuscular junction development"/>
    <property type="evidence" value="ECO:0000318"/>
    <property type="project" value="GO_Central"/>
</dbReference>
<feature type="region of interest" description="Disordered" evidence="21">
    <location>
        <begin position="1"/>
        <end position="25"/>
    </location>
</feature>
<evidence type="ECO:0000256" key="7">
    <source>
        <dbReference type="ARBA" id="ARBA00022475"/>
    </source>
</evidence>
<dbReference type="PANTHER" id="PTHR11254">
    <property type="entry name" value="HECT DOMAIN UBIQUITIN-PROTEIN LIGASE"/>
    <property type="match status" value="1"/>
</dbReference>
<evidence type="ECO:0000256" key="3">
    <source>
        <dbReference type="ARBA" id="ARBA00004202"/>
    </source>
</evidence>
<feature type="domain" description="WW" evidence="22">
    <location>
        <begin position="890"/>
        <end position="923"/>
    </location>
</feature>
<dbReference type="PROSITE" id="PS01159">
    <property type="entry name" value="WW_DOMAIN_1"/>
    <property type="match status" value="4"/>
</dbReference>
<name>A0A8J1MTA9_XENLA</name>
<dbReference type="GO" id="GO:0005737">
    <property type="term" value="C:cytoplasm"/>
    <property type="evidence" value="ECO:0000318"/>
    <property type="project" value="GO_Central"/>
</dbReference>
<dbReference type="GO" id="GO:0010646">
    <property type="term" value="P:regulation of cell communication"/>
    <property type="evidence" value="ECO:0007669"/>
    <property type="project" value="UniProtKB-ARBA"/>
</dbReference>
<evidence type="ECO:0000313" key="24">
    <source>
        <dbReference type="Proteomes" id="UP000186698"/>
    </source>
</evidence>
<keyword evidence="12" id="KW-0677">Repeat</keyword>
<dbReference type="GO" id="GO:0016567">
    <property type="term" value="P:protein ubiquitination"/>
    <property type="evidence" value="ECO:0007669"/>
    <property type="project" value="UniProtKB-UniPathway"/>
</dbReference>
<feature type="domain" description="WW" evidence="22">
    <location>
        <begin position="839"/>
        <end position="872"/>
    </location>
</feature>
<evidence type="ECO:0000256" key="9">
    <source>
        <dbReference type="ARBA" id="ARBA00022499"/>
    </source>
</evidence>
<keyword evidence="15" id="KW-0524">Neurogenesis</keyword>
<keyword evidence="16" id="KW-0472">Membrane</keyword>
<feature type="compositionally biased region" description="Polar residues" evidence="21">
    <location>
        <begin position="729"/>
        <end position="743"/>
    </location>
</feature>
<dbReference type="SMART" id="SM00456">
    <property type="entry name" value="WW"/>
    <property type="match status" value="4"/>
</dbReference>
<dbReference type="InterPro" id="IPR050409">
    <property type="entry name" value="E3_ubiq-protein_ligase"/>
</dbReference>
<dbReference type="InterPro" id="IPR035892">
    <property type="entry name" value="C2_domain_sf"/>
</dbReference>
<feature type="active site" description="Glycyl thioester intermediate" evidence="20">
    <location>
        <position position="1284"/>
    </location>
</feature>
<dbReference type="FunFam" id="3.90.1750.10:FF:000001">
    <property type="entry name" value="E3 ubiquitin-protein ligase NEDD4-like"/>
    <property type="match status" value="1"/>
</dbReference>
<dbReference type="RefSeq" id="XP_041444245.1">
    <property type="nucleotide sequence ID" value="XM_041588311.1"/>
</dbReference>
<dbReference type="EC" id="2.3.2.26" evidence="6"/>
<evidence type="ECO:0000256" key="5">
    <source>
        <dbReference type="ARBA" id="ARBA00004906"/>
    </source>
</evidence>
<dbReference type="GO" id="GO:0051049">
    <property type="term" value="P:regulation of transport"/>
    <property type="evidence" value="ECO:0007669"/>
    <property type="project" value="UniProtKB-ARBA"/>
</dbReference>
<feature type="domain" description="WW" evidence="22">
    <location>
        <begin position="769"/>
        <end position="802"/>
    </location>
</feature>
<dbReference type="CDD" id="cd00078">
    <property type="entry name" value="HECTc"/>
    <property type="match status" value="1"/>
</dbReference>
<dbReference type="GO" id="GO:0019871">
    <property type="term" value="F:sodium channel inhibitor activity"/>
    <property type="evidence" value="ECO:0000318"/>
    <property type="project" value="GO_Central"/>
</dbReference>
<dbReference type="GO" id="GO:0005634">
    <property type="term" value="C:nucleus"/>
    <property type="evidence" value="ECO:0007669"/>
    <property type="project" value="UniProtKB-SubCell"/>
</dbReference>
<dbReference type="FunFam" id="2.20.70.10:FF:000017">
    <property type="entry name" value="E3 ubiquitin-protein ligase"/>
    <property type="match status" value="1"/>
</dbReference>
<comment type="pathway">
    <text evidence="5">Protein modification; protein ubiquitination.</text>
</comment>
<dbReference type="UniPathway" id="UPA00143"/>
<dbReference type="CTD" id="108712929"/>
<dbReference type="PROSITE" id="PS50020">
    <property type="entry name" value="WW_DOMAIN_2"/>
    <property type="match status" value="4"/>
</dbReference>
<evidence type="ECO:0000256" key="1">
    <source>
        <dbReference type="ARBA" id="ARBA00000885"/>
    </source>
</evidence>
<evidence type="ECO:0000256" key="20">
    <source>
        <dbReference type="PROSITE-ProRule" id="PRU00104"/>
    </source>
</evidence>
<dbReference type="GO" id="GO:0031175">
    <property type="term" value="P:neuron projection development"/>
    <property type="evidence" value="ECO:0000318"/>
    <property type="project" value="GO_Central"/>
</dbReference>
<dbReference type="FunFam" id="3.90.1750.10:FF:000026">
    <property type="entry name" value="E3 ubiquitin-protein ligase HACE1"/>
    <property type="match status" value="1"/>
</dbReference>
<dbReference type="FunFam" id="3.30.2410.10:FF:000001">
    <property type="entry name" value="E3 ubiquitin-protein ligase NEDD4-like"/>
    <property type="match status" value="1"/>
</dbReference>
<dbReference type="Gene3D" id="3.90.1750.10">
    <property type="entry name" value="Hect, E3 ligase catalytic domains"/>
    <property type="match status" value="1"/>
</dbReference>
<feature type="region of interest" description="Disordered" evidence="21">
    <location>
        <begin position="729"/>
        <end position="755"/>
    </location>
</feature>
<dbReference type="GO" id="GO:0043197">
    <property type="term" value="C:dendritic spine"/>
    <property type="evidence" value="ECO:0007669"/>
    <property type="project" value="TreeGrafter"/>
</dbReference>
<dbReference type="PANTHER" id="PTHR11254:SF282">
    <property type="entry name" value="E3 UBIQUITIN-PROTEIN LIGASE NEDD4"/>
    <property type="match status" value="1"/>
</dbReference>
<protein>
    <recommendedName>
        <fullName evidence="18">E3 ubiquitin-protein ligase NEDD4</fullName>
        <ecNumber evidence="6">2.3.2.26</ecNumber>
    </recommendedName>
    <alternativeName>
        <fullName evidence="19">HECT-type E3 ubiquitin transferase NEDD4</fullName>
    </alternativeName>
</protein>
<keyword evidence="11" id="KW-0808">Transferase</keyword>
<feature type="compositionally biased region" description="Low complexity" evidence="21">
    <location>
        <begin position="762"/>
        <end position="774"/>
    </location>
</feature>
<dbReference type="GO" id="GO:0061630">
    <property type="term" value="F:ubiquitin protein ligase activity"/>
    <property type="evidence" value="ECO:0000318"/>
    <property type="project" value="GO_Central"/>
</dbReference>
<keyword evidence="8" id="KW-0963">Cytoplasm</keyword>
<dbReference type="Pfam" id="PF00632">
    <property type="entry name" value="HECT"/>
    <property type="match status" value="1"/>
</dbReference>
<feature type="region of interest" description="Disordered" evidence="21">
    <location>
        <begin position="454"/>
        <end position="475"/>
    </location>
</feature>
<dbReference type="Proteomes" id="UP000186698">
    <property type="component" value="Chromosome 3S"/>
</dbReference>
<dbReference type="Gene3D" id="3.30.2160.10">
    <property type="entry name" value="Hect, E3 ligase catalytic domain"/>
    <property type="match status" value="1"/>
</dbReference>
<keyword evidence="24" id="KW-1185">Reference proteome</keyword>
<evidence type="ECO:0000256" key="16">
    <source>
        <dbReference type="ARBA" id="ARBA00023136"/>
    </source>
</evidence>
<dbReference type="Gene3D" id="2.60.40.150">
    <property type="entry name" value="C2 domain"/>
    <property type="match status" value="1"/>
</dbReference>
<comment type="subcellular location">
    <subcellularLocation>
        <location evidence="3">Cell membrane</location>
        <topology evidence="3">Peripheral membrane protein</topology>
    </subcellularLocation>
    <subcellularLocation>
        <location evidence="4">Cytoplasm</location>
    </subcellularLocation>
    <subcellularLocation>
        <location evidence="2">Nucleus</location>
    </subcellularLocation>
</comment>
<evidence type="ECO:0000256" key="4">
    <source>
        <dbReference type="ARBA" id="ARBA00004496"/>
    </source>
</evidence>
<dbReference type="GO" id="GO:0048814">
    <property type="term" value="P:regulation of dendrite morphogenesis"/>
    <property type="evidence" value="ECO:0000318"/>
    <property type="project" value="GO_Central"/>
</dbReference>